<evidence type="ECO:0000313" key="2">
    <source>
        <dbReference type="Proteomes" id="UP001280121"/>
    </source>
</evidence>
<keyword evidence="2" id="KW-1185">Reference proteome</keyword>
<sequence length="58" mass="6519">MTPMLDLSTQSVRVEYQLDVSHLGRIRIRDDVFRVAIIIGDMGIVDFSDGLIPRCVQG</sequence>
<accession>A0AAD9U0F3</accession>
<comment type="caution">
    <text evidence="1">The sequence shown here is derived from an EMBL/GenBank/DDBJ whole genome shotgun (WGS) entry which is preliminary data.</text>
</comment>
<organism evidence="1 2">
    <name type="scientific">Dipteronia dyeriana</name>
    <dbReference type="NCBI Taxonomy" id="168575"/>
    <lineage>
        <taxon>Eukaryota</taxon>
        <taxon>Viridiplantae</taxon>
        <taxon>Streptophyta</taxon>
        <taxon>Embryophyta</taxon>
        <taxon>Tracheophyta</taxon>
        <taxon>Spermatophyta</taxon>
        <taxon>Magnoliopsida</taxon>
        <taxon>eudicotyledons</taxon>
        <taxon>Gunneridae</taxon>
        <taxon>Pentapetalae</taxon>
        <taxon>rosids</taxon>
        <taxon>malvids</taxon>
        <taxon>Sapindales</taxon>
        <taxon>Sapindaceae</taxon>
        <taxon>Hippocastanoideae</taxon>
        <taxon>Acereae</taxon>
        <taxon>Dipteronia</taxon>
    </lineage>
</organism>
<dbReference type="AlphaFoldDB" id="A0AAD9U0F3"/>
<evidence type="ECO:0000313" key="1">
    <source>
        <dbReference type="EMBL" id="KAK2645373.1"/>
    </source>
</evidence>
<reference evidence="1" key="1">
    <citation type="journal article" date="2023" name="Plant J.">
        <title>Genome sequences and population genomics provide insights into the demographic history, inbreeding, and mutation load of two 'living fossil' tree species of Dipteronia.</title>
        <authorList>
            <person name="Feng Y."/>
            <person name="Comes H.P."/>
            <person name="Chen J."/>
            <person name="Zhu S."/>
            <person name="Lu R."/>
            <person name="Zhang X."/>
            <person name="Li P."/>
            <person name="Qiu J."/>
            <person name="Olsen K.M."/>
            <person name="Qiu Y."/>
        </authorList>
    </citation>
    <scope>NUCLEOTIDE SEQUENCE</scope>
    <source>
        <strain evidence="1">KIB01</strain>
    </source>
</reference>
<name>A0AAD9U0F3_9ROSI</name>
<gene>
    <name evidence="1" type="ORF">Ddye_020568</name>
</gene>
<proteinExistence type="predicted"/>
<protein>
    <submittedName>
        <fullName evidence="1">Uncharacterized protein</fullName>
    </submittedName>
</protein>
<dbReference type="EMBL" id="JANJYI010000006">
    <property type="protein sequence ID" value="KAK2645373.1"/>
    <property type="molecule type" value="Genomic_DNA"/>
</dbReference>
<dbReference type="Proteomes" id="UP001280121">
    <property type="component" value="Unassembled WGS sequence"/>
</dbReference>